<dbReference type="PROSITE" id="PS50060">
    <property type="entry name" value="MAM_2"/>
    <property type="match status" value="1"/>
</dbReference>
<dbReference type="EMBL" id="KK114270">
    <property type="protein sequence ID" value="KFM62053.1"/>
    <property type="molecule type" value="Genomic_DNA"/>
</dbReference>
<protein>
    <recommendedName>
        <fullName evidence="2">MAM domain-containing protein</fullName>
    </recommendedName>
</protein>
<dbReference type="Proteomes" id="UP000054359">
    <property type="component" value="Unassembled WGS sequence"/>
</dbReference>
<keyword evidence="1" id="KW-0732">Signal</keyword>
<feature type="signal peptide" evidence="1">
    <location>
        <begin position="1"/>
        <end position="30"/>
    </location>
</feature>
<evidence type="ECO:0000259" key="2">
    <source>
        <dbReference type="PROSITE" id="PS50060"/>
    </source>
</evidence>
<dbReference type="InterPro" id="IPR000998">
    <property type="entry name" value="MAM_dom"/>
</dbReference>
<dbReference type="OrthoDB" id="6409013at2759"/>
<gene>
    <name evidence="3" type="ORF">X975_06616</name>
</gene>
<reference evidence="3 4" key="1">
    <citation type="submission" date="2013-11" db="EMBL/GenBank/DDBJ databases">
        <title>Genome sequencing of Stegodyphus mimosarum.</title>
        <authorList>
            <person name="Bechsgaard J."/>
        </authorList>
    </citation>
    <scope>NUCLEOTIDE SEQUENCE [LARGE SCALE GENOMIC DNA]</scope>
</reference>
<proteinExistence type="predicted"/>
<dbReference type="AlphaFoldDB" id="A0A087TAB4"/>
<evidence type="ECO:0000313" key="4">
    <source>
        <dbReference type="Proteomes" id="UP000054359"/>
    </source>
</evidence>
<feature type="domain" description="MAM" evidence="2">
    <location>
        <begin position="36"/>
        <end position="184"/>
    </location>
</feature>
<evidence type="ECO:0000256" key="1">
    <source>
        <dbReference type="SAM" id="SignalP"/>
    </source>
</evidence>
<dbReference type="InterPro" id="IPR013320">
    <property type="entry name" value="ConA-like_dom_sf"/>
</dbReference>
<keyword evidence="4" id="KW-1185">Reference proteome</keyword>
<feature type="chain" id="PRO_5001829455" description="MAM domain-containing protein" evidence="1">
    <location>
        <begin position="31"/>
        <end position="186"/>
    </location>
</feature>
<dbReference type="Pfam" id="PF00629">
    <property type="entry name" value="MAM"/>
    <property type="match status" value="1"/>
</dbReference>
<dbReference type="SUPFAM" id="SSF49899">
    <property type="entry name" value="Concanavalin A-like lectins/glucanases"/>
    <property type="match status" value="1"/>
</dbReference>
<dbReference type="Gene3D" id="2.60.120.200">
    <property type="match status" value="1"/>
</dbReference>
<accession>A0A087TAB4</accession>
<feature type="non-terminal residue" evidence="3">
    <location>
        <position position="186"/>
    </location>
</feature>
<dbReference type="SMART" id="SM00137">
    <property type="entry name" value="MAM"/>
    <property type="match status" value="1"/>
</dbReference>
<sequence>MFNCWTPLNQEAFCGLFFLFLTVFPQGNFCSDGTLFTCSFRIDTCGMQNQLVTEAKWHRRYLIIGDRAGYAMVVKSKEAYNHFARFLTPYIQTQGAYKGCLRFHYFIDGRTPASLAVIKQGAVTKYIFATAYKTRDHWKYAEIDVDFLDDEVMFYFEADTKVQEFGDSIVAFTDLQITDHPCHQLH</sequence>
<dbReference type="GO" id="GO:0016020">
    <property type="term" value="C:membrane"/>
    <property type="evidence" value="ECO:0007669"/>
    <property type="project" value="InterPro"/>
</dbReference>
<name>A0A087TAB4_STEMI</name>
<dbReference type="OMA" id="KTEDHWE"/>
<organism evidence="3 4">
    <name type="scientific">Stegodyphus mimosarum</name>
    <name type="common">African social velvet spider</name>
    <dbReference type="NCBI Taxonomy" id="407821"/>
    <lineage>
        <taxon>Eukaryota</taxon>
        <taxon>Metazoa</taxon>
        <taxon>Ecdysozoa</taxon>
        <taxon>Arthropoda</taxon>
        <taxon>Chelicerata</taxon>
        <taxon>Arachnida</taxon>
        <taxon>Araneae</taxon>
        <taxon>Araneomorphae</taxon>
        <taxon>Entelegynae</taxon>
        <taxon>Eresoidea</taxon>
        <taxon>Eresidae</taxon>
        <taxon>Stegodyphus</taxon>
    </lineage>
</organism>
<evidence type="ECO:0000313" key="3">
    <source>
        <dbReference type="EMBL" id="KFM62053.1"/>
    </source>
</evidence>